<protein>
    <submittedName>
        <fullName evidence="2">Uncharacterized protein</fullName>
    </submittedName>
</protein>
<sequence length="194" mass="23167">MKKIYSIVRKREESDMGSLYKYFIGDFPMMYSYTNYHRGAAYIYWHAEINHRYEVKQKNKYYRFLEFIPVINTIYAWFYSRKYEVLLDDKLVGYSDMVKVGRILERERVMVNGIEYINKAGNTSVKRPGKDYEWTIETSTGHKVAIITKRRKDEELAIEFVDEKVDLEIVIILVMMADMTSFSPERTGQVSMYD</sequence>
<keyword evidence="1" id="KW-0472">Membrane</keyword>
<reference evidence="2 3" key="1">
    <citation type="journal article" date="2022" name="Genome Biol. Evol.">
        <title>Host diet, physiology and behaviors set the stage for Lachnospiraceae cladogenesis.</title>
        <authorList>
            <person name="Vera-Ponce De Leon A."/>
            <person name="Schneider M."/>
            <person name="Jahnes B.C."/>
            <person name="Sadowski V."/>
            <person name="Camuy-Velez L.A."/>
            <person name="Duan J."/>
            <person name="Sabree Z.L."/>
        </authorList>
    </citation>
    <scope>NUCLEOTIDE SEQUENCE [LARGE SCALE GENOMIC DNA]</scope>
    <source>
        <strain evidence="2 3">PAL113</strain>
    </source>
</reference>
<dbReference type="RefSeq" id="WP_262066857.1">
    <property type="nucleotide sequence ID" value="NZ_JAMXOD010000017.1"/>
</dbReference>
<accession>A0ABT1EF34</accession>
<dbReference type="EMBL" id="JAMZFW010000017">
    <property type="protein sequence ID" value="MCP1103072.1"/>
    <property type="molecule type" value="Genomic_DNA"/>
</dbReference>
<proteinExistence type="predicted"/>
<evidence type="ECO:0000313" key="2">
    <source>
        <dbReference type="EMBL" id="MCP1103072.1"/>
    </source>
</evidence>
<gene>
    <name evidence="2" type="ORF">NK125_11650</name>
</gene>
<evidence type="ECO:0000256" key="1">
    <source>
        <dbReference type="SAM" id="Phobius"/>
    </source>
</evidence>
<keyword evidence="1" id="KW-1133">Transmembrane helix</keyword>
<comment type="caution">
    <text evidence="2">The sequence shown here is derived from an EMBL/GenBank/DDBJ whole genome shotgun (WGS) entry which is preliminary data.</text>
</comment>
<organism evidence="2 3">
    <name type="scientific">Aequitasia blattaphilus</name>
    <dbReference type="NCBI Taxonomy" id="2949332"/>
    <lineage>
        <taxon>Bacteria</taxon>
        <taxon>Bacillati</taxon>
        <taxon>Bacillota</taxon>
        <taxon>Clostridia</taxon>
        <taxon>Lachnospirales</taxon>
        <taxon>Lachnospiraceae</taxon>
        <taxon>Aequitasia</taxon>
    </lineage>
</organism>
<keyword evidence="3" id="KW-1185">Reference proteome</keyword>
<name>A0ABT1EF34_9FIRM</name>
<dbReference type="Proteomes" id="UP001523566">
    <property type="component" value="Unassembled WGS sequence"/>
</dbReference>
<feature type="transmembrane region" description="Helical" evidence="1">
    <location>
        <begin position="61"/>
        <end position="79"/>
    </location>
</feature>
<keyword evidence="1" id="KW-0812">Transmembrane</keyword>
<evidence type="ECO:0000313" key="3">
    <source>
        <dbReference type="Proteomes" id="UP001523566"/>
    </source>
</evidence>